<feature type="non-terminal residue" evidence="2">
    <location>
        <position position="1"/>
    </location>
</feature>
<comment type="caution">
    <text evidence="2">The sequence shown here is derived from an EMBL/GenBank/DDBJ whole genome shotgun (WGS) entry which is preliminary data.</text>
</comment>
<feature type="region of interest" description="Disordered" evidence="1">
    <location>
        <begin position="226"/>
        <end position="267"/>
    </location>
</feature>
<gene>
    <name evidence="2" type="ORF">Tci_485765</name>
</gene>
<evidence type="ECO:0000313" key="2">
    <source>
        <dbReference type="EMBL" id="GEZ13792.1"/>
    </source>
</evidence>
<feature type="region of interest" description="Disordered" evidence="1">
    <location>
        <begin position="301"/>
        <end position="331"/>
    </location>
</feature>
<dbReference type="EMBL" id="BKCJ010244801">
    <property type="protein sequence ID" value="GEZ13792.1"/>
    <property type="molecule type" value="Genomic_DNA"/>
</dbReference>
<dbReference type="AlphaFoldDB" id="A0A699I6K2"/>
<feature type="compositionally biased region" description="Low complexity" evidence="1">
    <location>
        <begin position="554"/>
        <end position="568"/>
    </location>
</feature>
<sequence length="568" mass="64385">VCSNHFVAVWSDSLHGGLPKPPHGGLVKCFQRFAIVFSWWFTLTTSWRFGELLDSDKMAKENVPALTRTDEQLVPVKARLPIGKRNLLMHLQKKQKNPIFSSQKDDKTGVCSFSMDKLCFNLNVDLLRIALEITPKDSTHPFVPPPAGDRIIDFAKGLGYLRDLQGRHNIHRRPQSPVYIMADDYPLNNLKFVSKGGVDEIFRMHIPKDLITDAIQNSEYYKKYMEMATRKPRQPTTGIDEDGGKKKKADKESQPATKPQVEDDEYNLQRVVEGKGKGIVSDEKVAQSLLDLQKPKKKSITDQYIFQRRTPETRDASTRPSAQPHDDTSMNVVCDTSSLVDSTNDADTVADMELFTSKVDTKILNVDEEHGEEVSHTVALEERIVELDEGQARSHPDPRQSHVAQAGPNPKPLHEDFITIVYPELHESLKLTTKEQVHIENPPSSFETLSSMKNLEDAFTFEKRSAEFEQKHQLQEKITKALTSRIYKLENHDLYSKIDKQVNERRCDDQDPPLPPPKDSDQSKKKKQDFDASASKYPLVQTSLACKTHDIRKSPSSSSKQNPASTSE</sequence>
<protein>
    <recommendedName>
        <fullName evidence="3">Histone deacetylase 14</fullName>
    </recommendedName>
</protein>
<feature type="region of interest" description="Disordered" evidence="1">
    <location>
        <begin position="501"/>
        <end position="568"/>
    </location>
</feature>
<proteinExistence type="predicted"/>
<evidence type="ECO:0008006" key="3">
    <source>
        <dbReference type="Google" id="ProtNLM"/>
    </source>
</evidence>
<reference evidence="2" key="1">
    <citation type="journal article" date="2019" name="Sci. Rep.">
        <title>Draft genome of Tanacetum cinerariifolium, the natural source of mosquito coil.</title>
        <authorList>
            <person name="Yamashiro T."/>
            <person name="Shiraishi A."/>
            <person name="Satake H."/>
            <person name="Nakayama K."/>
        </authorList>
    </citation>
    <scope>NUCLEOTIDE SEQUENCE</scope>
</reference>
<feature type="region of interest" description="Disordered" evidence="1">
    <location>
        <begin position="389"/>
        <end position="412"/>
    </location>
</feature>
<name>A0A699I6K2_TANCI</name>
<accession>A0A699I6K2</accession>
<organism evidence="2">
    <name type="scientific">Tanacetum cinerariifolium</name>
    <name type="common">Dalmatian daisy</name>
    <name type="synonym">Chrysanthemum cinerariifolium</name>
    <dbReference type="NCBI Taxonomy" id="118510"/>
    <lineage>
        <taxon>Eukaryota</taxon>
        <taxon>Viridiplantae</taxon>
        <taxon>Streptophyta</taxon>
        <taxon>Embryophyta</taxon>
        <taxon>Tracheophyta</taxon>
        <taxon>Spermatophyta</taxon>
        <taxon>Magnoliopsida</taxon>
        <taxon>eudicotyledons</taxon>
        <taxon>Gunneridae</taxon>
        <taxon>Pentapetalae</taxon>
        <taxon>asterids</taxon>
        <taxon>campanulids</taxon>
        <taxon>Asterales</taxon>
        <taxon>Asteraceae</taxon>
        <taxon>Asteroideae</taxon>
        <taxon>Anthemideae</taxon>
        <taxon>Anthemidinae</taxon>
        <taxon>Tanacetum</taxon>
    </lineage>
</organism>
<evidence type="ECO:0000256" key="1">
    <source>
        <dbReference type="SAM" id="MobiDB-lite"/>
    </source>
</evidence>
<feature type="compositionally biased region" description="Basic and acidic residues" evidence="1">
    <location>
        <begin position="389"/>
        <end position="400"/>
    </location>
</feature>